<feature type="region of interest" description="Disordered" evidence="1">
    <location>
        <begin position="1"/>
        <end position="21"/>
    </location>
</feature>
<reference evidence="2 3" key="1">
    <citation type="journal article" date="2018" name="Front. Plant Sci.">
        <title>Red Clover (Trifolium pratense) and Zigzag Clover (T. medium) - A Picture of Genomic Similarities and Differences.</title>
        <authorList>
            <person name="Dluhosova J."/>
            <person name="Istvanek J."/>
            <person name="Nedelnik J."/>
            <person name="Repkova J."/>
        </authorList>
    </citation>
    <scope>NUCLEOTIDE SEQUENCE [LARGE SCALE GENOMIC DNA]</scope>
    <source>
        <strain evidence="3">cv. 10/8</strain>
        <tissue evidence="2">Leaf</tissue>
    </source>
</reference>
<proteinExistence type="predicted"/>
<organism evidence="2 3">
    <name type="scientific">Trifolium medium</name>
    <dbReference type="NCBI Taxonomy" id="97028"/>
    <lineage>
        <taxon>Eukaryota</taxon>
        <taxon>Viridiplantae</taxon>
        <taxon>Streptophyta</taxon>
        <taxon>Embryophyta</taxon>
        <taxon>Tracheophyta</taxon>
        <taxon>Spermatophyta</taxon>
        <taxon>Magnoliopsida</taxon>
        <taxon>eudicotyledons</taxon>
        <taxon>Gunneridae</taxon>
        <taxon>Pentapetalae</taxon>
        <taxon>rosids</taxon>
        <taxon>fabids</taxon>
        <taxon>Fabales</taxon>
        <taxon>Fabaceae</taxon>
        <taxon>Papilionoideae</taxon>
        <taxon>50 kb inversion clade</taxon>
        <taxon>NPAAA clade</taxon>
        <taxon>Hologalegina</taxon>
        <taxon>IRL clade</taxon>
        <taxon>Trifolieae</taxon>
        <taxon>Trifolium</taxon>
    </lineage>
</organism>
<evidence type="ECO:0000313" key="3">
    <source>
        <dbReference type="Proteomes" id="UP000265520"/>
    </source>
</evidence>
<evidence type="ECO:0000313" key="2">
    <source>
        <dbReference type="EMBL" id="MCI65089.1"/>
    </source>
</evidence>
<comment type="caution">
    <text evidence="2">The sequence shown here is derived from an EMBL/GenBank/DDBJ whole genome shotgun (WGS) entry which is preliminary data.</text>
</comment>
<sequence>MSVSRKSAQAFMEAAPPQHSD</sequence>
<name>A0A392TVV2_9FABA</name>
<dbReference type="EMBL" id="LXQA010669211">
    <property type="protein sequence ID" value="MCI65089.1"/>
    <property type="molecule type" value="Genomic_DNA"/>
</dbReference>
<keyword evidence="3" id="KW-1185">Reference proteome</keyword>
<dbReference type="AlphaFoldDB" id="A0A392TVV2"/>
<evidence type="ECO:0000256" key="1">
    <source>
        <dbReference type="SAM" id="MobiDB-lite"/>
    </source>
</evidence>
<feature type="non-terminal residue" evidence="2">
    <location>
        <position position="21"/>
    </location>
</feature>
<protein>
    <submittedName>
        <fullName evidence="2">Uncharacterized protein</fullName>
    </submittedName>
</protein>
<dbReference type="Proteomes" id="UP000265520">
    <property type="component" value="Unassembled WGS sequence"/>
</dbReference>
<accession>A0A392TVV2</accession>